<dbReference type="AlphaFoldDB" id="E7S020"/>
<organism evidence="1 2">
    <name type="scientific">Lautropia mirabilis ATCC 51599</name>
    <dbReference type="NCBI Taxonomy" id="887898"/>
    <lineage>
        <taxon>Bacteria</taxon>
        <taxon>Pseudomonadati</taxon>
        <taxon>Pseudomonadota</taxon>
        <taxon>Betaproteobacteria</taxon>
        <taxon>Burkholderiales</taxon>
        <taxon>Burkholderiaceae</taxon>
        <taxon>Lautropia</taxon>
    </lineage>
</organism>
<name>E7S020_9BURK</name>
<proteinExistence type="predicted"/>
<dbReference type="HOGENOM" id="CLU_2450926_0_0_4"/>
<sequence>MAEGSYRYTSAHVRPWVRPGTAGRWPVVNVSFALQAYHRLGPLRAAGLFKFLVPERGAAPSARFRQGIPDVTHVRRHFTSRRTCPHPAG</sequence>
<gene>
    <name evidence="1" type="ORF">HMPREF0551_2284</name>
</gene>
<dbReference type="STRING" id="887898.HMPREF0551_2284"/>
<dbReference type="Proteomes" id="UP000011021">
    <property type="component" value="Unassembled WGS sequence"/>
</dbReference>
<accession>E7S020</accession>
<protein>
    <submittedName>
        <fullName evidence="1">Uncharacterized protein</fullName>
    </submittedName>
</protein>
<keyword evidence="2" id="KW-1185">Reference proteome</keyword>
<evidence type="ECO:0000313" key="1">
    <source>
        <dbReference type="EMBL" id="EFV94169.1"/>
    </source>
</evidence>
<reference evidence="1 2" key="1">
    <citation type="submission" date="2010-12" db="EMBL/GenBank/DDBJ databases">
        <authorList>
            <person name="Muzny D."/>
            <person name="Qin X."/>
            <person name="Deng J."/>
            <person name="Jiang H."/>
            <person name="Liu Y."/>
            <person name="Qu J."/>
            <person name="Song X.-Z."/>
            <person name="Zhang L."/>
            <person name="Thornton R."/>
            <person name="Coyle M."/>
            <person name="Francisco L."/>
            <person name="Jackson L."/>
            <person name="Javaid M."/>
            <person name="Korchina V."/>
            <person name="Kovar C."/>
            <person name="Mata R."/>
            <person name="Mathew T."/>
            <person name="Ngo R."/>
            <person name="Nguyen L."/>
            <person name="Nguyen N."/>
            <person name="Okwuonu G."/>
            <person name="Ongeri F."/>
            <person name="Pham C."/>
            <person name="Simmons D."/>
            <person name="Wilczek-Boney K."/>
            <person name="Hale W."/>
            <person name="Jakkamsetti A."/>
            <person name="Pham P."/>
            <person name="Ruth R."/>
            <person name="San Lucas F."/>
            <person name="Warren J."/>
            <person name="Zhang J."/>
            <person name="Zhao Z."/>
            <person name="Zhou C."/>
            <person name="Zhu D."/>
            <person name="Lee S."/>
            <person name="Bess C."/>
            <person name="Blankenburg K."/>
            <person name="Forbes L."/>
            <person name="Fu Q."/>
            <person name="Gubbala S."/>
            <person name="Hirani K."/>
            <person name="Jayaseelan J.C."/>
            <person name="Lara F."/>
            <person name="Munidasa M."/>
            <person name="Palculict T."/>
            <person name="Patil S."/>
            <person name="Pu L.-L."/>
            <person name="Saada N."/>
            <person name="Tang L."/>
            <person name="Weissenberger G."/>
            <person name="Zhu Y."/>
            <person name="Hemphill L."/>
            <person name="Shang Y."/>
            <person name="Youmans B."/>
            <person name="Ayvaz T."/>
            <person name="Ross M."/>
            <person name="Santibanez J."/>
            <person name="Aqrawi P."/>
            <person name="Gross S."/>
            <person name="Joshi V."/>
            <person name="Fowler G."/>
            <person name="Nazareth L."/>
            <person name="Reid J."/>
            <person name="Worley K."/>
            <person name="Petrosino J."/>
            <person name="Highlander S."/>
            <person name="Gibbs R."/>
        </authorList>
    </citation>
    <scope>NUCLEOTIDE SEQUENCE [LARGE SCALE GENOMIC DNA]</scope>
    <source>
        <strain evidence="1 2">ATCC 51599</strain>
    </source>
</reference>
<dbReference type="EMBL" id="AEQP01000022">
    <property type="protein sequence ID" value="EFV94169.1"/>
    <property type="molecule type" value="Genomic_DNA"/>
</dbReference>
<evidence type="ECO:0000313" key="2">
    <source>
        <dbReference type="Proteomes" id="UP000011021"/>
    </source>
</evidence>
<comment type="caution">
    <text evidence="1">The sequence shown here is derived from an EMBL/GenBank/DDBJ whole genome shotgun (WGS) entry which is preliminary data.</text>
</comment>